<keyword evidence="2" id="KW-0732">Signal</keyword>
<keyword evidence="1" id="KW-0812">Transmembrane</keyword>
<feature type="non-terminal residue" evidence="3">
    <location>
        <position position="308"/>
    </location>
</feature>
<gene>
    <name evidence="3" type="ORF">B7G54_37550</name>
</gene>
<evidence type="ECO:0000256" key="1">
    <source>
        <dbReference type="SAM" id="Phobius"/>
    </source>
</evidence>
<feature type="signal peptide" evidence="2">
    <location>
        <begin position="1"/>
        <end position="22"/>
    </location>
</feature>
<accession>A0A1X1P4Z1</accession>
<proteinExistence type="predicted"/>
<dbReference type="AlphaFoldDB" id="A0A1X1P4Z1"/>
<keyword evidence="4" id="KW-1185">Reference proteome</keyword>
<evidence type="ECO:0000313" key="4">
    <source>
        <dbReference type="Proteomes" id="UP000193146"/>
    </source>
</evidence>
<feature type="transmembrane region" description="Helical" evidence="1">
    <location>
        <begin position="38"/>
        <end position="60"/>
    </location>
</feature>
<protein>
    <submittedName>
        <fullName evidence="3">Virulence factor</fullName>
    </submittedName>
</protein>
<feature type="chain" id="PRO_5012326479" evidence="2">
    <location>
        <begin position="23"/>
        <end position="308"/>
    </location>
</feature>
<dbReference type="Proteomes" id="UP000193146">
    <property type="component" value="Unassembled WGS sequence"/>
</dbReference>
<keyword evidence="1" id="KW-0472">Membrane</keyword>
<keyword evidence="1" id="KW-1133">Transmembrane helix</keyword>
<evidence type="ECO:0000256" key="2">
    <source>
        <dbReference type="SAM" id="SignalP"/>
    </source>
</evidence>
<name>A0A1X1P4Z1_9BURK</name>
<organism evidence="3 4">
    <name type="scientific">Burkholderia puraquae</name>
    <dbReference type="NCBI Taxonomy" id="1904757"/>
    <lineage>
        <taxon>Bacteria</taxon>
        <taxon>Pseudomonadati</taxon>
        <taxon>Pseudomonadota</taxon>
        <taxon>Betaproteobacteria</taxon>
        <taxon>Burkholderiales</taxon>
        <taxon>Burkholderiaceae</taxon>
        <taxon>Burkholderia</taxon>
        <taxon>Burkholderia cepacia complex</taxon>
    </lineage>
</organism>
<sequence length="308" mass="34366">MVVAIVVLIVAMGIMYSLSAFAGHTHLDELSMGDWMKRMLIVPSLVAILAFVVSTIMTATPAQAATVTQKDAAIPNAGESAAPFVAQVVGLEWLNPLQRRDYPTQWQILWTMGLAKPNKNDDMVRTDPKSFTTLQSVAGVAYGNQGEETFQGFYHKYVRKVLGLFGDRYVMNAKYFYTVKSKSKDDWRELAGIRVEFAVPDRLDADEAQAYLRGSIISEFNIGNKYFLDLWSKNTPPDVHVNQGGANAGFTSLNRALDYLQANPDKSAWVMNWDAPSFPPKDAQINENMVVLFLVGPNFKTEREPLAW</sequence>
<comment type="caution">
    <text evidence="3">The sequence shown here is derived from an EMBL/GenBank/DDBJ whole genome shotgun (WGS) entry which is preliminary data.</text>
</comment>
<reference evidence="3 4" key="1">
    <citation type="submission" date="2017-04" db="EMBL/GenBank/DDBJ databases">
        <title>Burkholderia puraquae sp. nov., a novel Burkholderia cepacia complex species from hospital setting samples.</title>
        <authorList>
            <person name="Martina P."/>
            <person name="Leguizamon M."/>
            <person name="Prieto C."/>
            <person name="Sousa S."/>
            <person name="Montanaro P."/>
            <person name="Draghi W."/>
            <person name="Staembler M."/>
            <person name="Bettiol M."/>
            <person name="Figoli C."/>
            <person name="Palau J."/>
            <person name="Alvarez F."/>
            <person name="Benetti S."/>
            <person name="Anchat E."/>
            <person name="Vescina C."/>
            <person name="Ferreras J."/>
            <person name="Lasch P."/>
            <person name="Lagares A."/>
            <person name="Zorreguieta A."/>
            <person name="Yantorno O."/>
            <person name="Bosch A."/>
        </authorList>
    </citation>
    <scope>NUCLEOTIDE SEQUENCE [LARGE SCALE GENOMIC DNA]</scope>
    <source>
        <strain evidence="3 4">CAMPA 1040</strain>
    </source>
</reference>
<dbReference type="EMBL" id="NBYX01000049">
    <property type="protein sequence ID" value="ORT79055.1"/>
    <property type="molecule type" value="Genomic_DNA"/>
</dbReference>
<evidence type="ECO:0000313" key="3">
    <source>
        <dbReference type="EMBL" id="ORT79055.1"/>
    </source>
</evidence>